<dbReference type="GO" id="GO:0005694">
    <property type="term" value="C:chromosome"/>
    <property type="evidence" value="ECO:0007669"/>
    <property type="project" value="UniProtKB-ARBA"/>
</dbReference>
<dbReference type="EMBL" id="HE612865">
    <property type="protein sequence ID" value="CCE65065.1"/>
    <property type="molecule type" value="Genomic_DNA"/>
</dbReference>
<dbReference type="Pfam" id="PF01426">
    <property type="entry name" value="BAH"/>
    <property type="match status" value="1"/>
</dbReference>
<feature type="region of interest" description="Disordered" evidence="5">
    <location>
        <begin position="36"/>
        <end position="69"/>
    </location>
</feature>
<keyword evidence="3" id="KW-0862">Zinc</keyword>
<dbReference type="InterPro" id="IPR013083">
    <property type="entry name" value="Znf_RING/FYVE/PHD"/>
</dbReference>
<dbReference type="Gene3D" id="3.30.40.10">
    <property type="entry name" value="Zinc/RING finger domain, C3HC4 (zinc finger)"/>
    <property type="match status" value="1"/>
</dbReference>
<dbReference type="Gene3D" id="2.30.30.1150">
    <property type="match status" value="1"/>
</dbReference>
<dbReference type="Proteomes" id="UP000005666">
    <property type="component" value="Chromosome 10"/>
</dbReference>
<sequence length="1490" mass="171896">MRRNSPEQHTRRANAKRVNYNEKDADFELLQRIQKLEKGLTKKNGKKPSPKPTKSKSNENNKSSTNLNRKEYYKVLNDKKNWNFIPTLPTIIKKHSRFSQLLYLDDAMVDTENQILSNKDGKLLSKNETIYMVSEPPGEPYYIGRIVCFEPLAEFKNEIKSAQKNNIRKFPAKYFNLRMNWFYRPRDIEENWSNSDPRLLYASLHEDVCPIISFRGKCNVYFSPNLVLDTAEDKENVAKIFTNPNNFHFEQLFDKYTSLYYTIWDVSNLLHMHPKSAFLKALSKRFKYLFTEDKYPLEEILKKYVISEGNINVDEDNKKNRWDMRCTECKGWCQATKGIKCDDCGVAIHLVCMDPPRDRKPNKGVIWLCYNCALKDNDDDTLIDCANKENINNKLLIDQGKAKLSEIANDYLKTKLAYNVENIWFQYIGEDLINNIQDVLDPDIFLPYPFKLSRVGPRYQWSKCLDMNTWEKTPYSISDAQTLNGETIKSDKNNVMERGTNSTVELLWKYDESKITEEVFNNYIEKCKSEFPVALNILPQSVNFLDMISHILMENNFDVDNAFEQCKLALTRESLREPSFTKKEMLKFEEAVKEHGSELFHVCKKVETQPMSMIVRYYYYWKKTQNGRQIWGSFKGRAKNKNKAINNKDEVNRKLISTNSDGTGKPESRPVRNRKSSRVVLENKKQISTNDLEMKYIDDSSIETENVSSLKSCFHCIFCNIDYSPIWYKVTGGSDDANIKTKIQTNFGDKTQKGKRDSTNSESTCNEESKLDALCIRCTRLWRRYAVKWENPLTILRIMYGKNNSNILAAFDGILTEHPNNLFFSNPLLSREKLLEYELVQDSELILKQKVDILNDEEKLQKIIKTTMSVHSQLFKALKRPHVKGSTDNKILTLELNEYIDTNMKKILKKKKKEDDKENKNDRLGELKKGKPLIEVQIKQEQLNKRKPEASQVENERPIKVKKTLATVHNIVNKYQELLDLNTKYGHKLTSNNGIEVNLSSKNDNTGYTISVSPEFRNIQINNSLHQHLNSLLSENVISRNNLQIGKNNLDLNSNKKLSKSKKTTFLPFNNSSEPSIFNGSDISSIMKFYHCYNPSFTESNTRYLNSVENMKNQHNNETSSGLSNDLNKTCSICNLHDNNNVLLECSNCTLLIHAKCYGVKVNGHFGNDDSTKGYTWLCDPCSNDLNPIISTSYKCGICSSKETLSGGQKLYPGYTPQQALKATSNGTWCHVICALYGKEIKFGNSESLQPVLNATSIMHGEFNKCGICQGIGGVIEACMVCNYNAHVTCAQWSKRFKLGFQYAICDGSTETTPIIHNSSNKEQFLLRPKMVCKVHPHQKELLDFNHQLERHKKTLFEVFVERYKIMSNHSVVQARYQEQKKLLQGSIHCDSDVSMVKRDRVYSMDNSSTTCQMTKANNKVCKHCLTTRSICWYANSICHSCHVNSNNGKFIAKQSIFDFDINDHQAESNYLSNESKQALLDSVKLLNDN</sequence>
<dbReference type="InterPro" id="IPR011011">
    <property type="entry name" value="Znf_FYVE_PHD"/>
</dbReference>
<dbReference type="OMA" id="TWCHVIC"/>
<dbReference type="SUPFAM" id="SSF46689">
    <property type="entry name" value="Homeodomain-like"/>
    <property type="match status" value="1"/>
</dbReference>
<dbReference type="RefSeq" id="XP_003687499.1">
    <property type="nucleotide sequence ID" value="XM_003687451.1"/>
</dbReference>
<dbReference type="InterPro" id="IPR029617">
    <property type="entry name" value="Snt2"/>
</dbReference>
<dbReference type="eggNOG" id="KOG0955">
    <property type="taxonomic scope" value="Eukaryota"/>
</dbReference>
<dbReference type="CDD" id="cd15498">
    <property type="entry name" value="PHD2_Snt2p_like"/>
    <property type="match status" value="1"/>
</dbReference>
<organism evidence="10 11">
    <name type="scientific">Tetrapisispora phaffii (strain ATCC 24235 / CBS 4417 / NBRC 1672 / NRRL Y-8282 / UCD 70-5)</name>
    <name type="common">Yeast</name>
    <name type="synonym">Fabospora phaffii</name>
    <dbReference type="NCBI Taxonomy" id="1071381"/>
    <lineage>
        <taxon>Eukaryota</taxon>
        <taxon>Fungi</taxon>
        <taxon>Dikarya</taxon>
        <taxon>Ascomycota</taxon>
        <taxon>Saccharomycotina</taxon>
        <taxon>Saccharomycetes</taxon>
        <taxon>Saccharomycetales</taxon>
        <taxon>Saccharomycetaceae</taxon>
        <taxon>Tetrapisispora</taxon>
    </lineage>
</organism>
<dbReference type="GO" id="GO:0008270">
    <property type="term" value="F:zinc ion binding"/>
    <property type="evidence" value="ECO:0007669"/>
    <property type="project" value="UniProtKB-KW"/>
</dbReference>
<feature type="compositionally biased region" description="Basic and acidic residues" evidence="5">
    <location>
        <begin position="1"/>
        <end position="10"/>
    </location>
</feature>
<protein>
    <submittedName>
        <fullName evidence="10">Uncharacterized protein</fullName>
    </submittedName>
</protein>
<dbReference type="SMART" id="SM00439">
    <property type="entry name" value="BAH"/>
    <property type="match status" value="1"/>
</dbReference>
<dbReference type="Pfam" id="PF13832">
    <property type="entry name" value="zf-HC5HC2H_2"/>
    <property type="match status" value="1"/>
</dbReference>
<dbReference type="Gene3D" id="2.30.30.490">
    <property type="match status" value="1"/>
</dbReference>
<feature type="domain" description="BAH" evidence="7">
    <location>
        <begin position="122"/>
        <end position="264"/>
    </location>
</feature>
<dbReference type="GeneID" id="11533198"/>
<dbReference type="InterPro" id="IPR009057">
    <property type="entry name" value="Homeodomain-like_sf"/>
</dbReference>
<evidence type="ECO:0000259" key="7">
    <source>
        <dbReference type="PROSITE" id="PS51038"/>
    </source>
</evidence>
<dbReference type="PANTHER" id="PTHR47672:SF1">
    <property type="entry name" value="E3 UBIQUITIN-PROTEIN LIGASE SNT2"/>
    <property type="match status" value="1"/>
</dbReference>
<feature type="domain" description="SANT" evidence="8">
    <location>
        <begin position="575"/>
        <end position="626"/>
    </location>
</feature>
<evidence type="ECO:0000256" key="2">
    <source>
        <dbReference type="ARBA" id="ARBA00022771"/>
    </source>
</evidence>
<accession>G8BYX3</accession>
<evidence type="ECO:0000256" key="4">
    <source>
        <dbReference type="PROSITE-ProRule" id="PRU00146"/>
    </source>
</evidence>
<gene>
    <name evidence="10" type="primary">TPHA0J02450</name>
    <name evidence="10" type="ordered locus">TPHA_0J02450</name>
</gene>
<evidence type="ECO:0000259" key="6">
    <source>
        <dbReference type="PROSITE" id="PS50016"/>
    </source>
</evidence>
<evidence type="ECO:0000259" key="8">
    <source>
        <dbReference type="PROSITE" id="PS51293"/>
    </source>
</evidence>
<dbReference type="HOGENOM" id="CLU_001514_2_0_1"/>
<dbReference type="GO" id="GO:0004842">
    <property type="term" value="F:ubiquitin-protein transferase activity"/>
    <property type="evidence" value="ECO:0007669"/>
    <property type="project" value="TreeGrafter"/>
</dbReference>
<dbReference type="InterPro" id="IPR001025">
    <property type="entry name" value="BAH_dom"/>
</dbReference>
<reference evidence="10 11" key="1">
    <citation type="journal article" date="2011" name="Proc. Natl. Acad. Sci. U.S.A.">
        <title>Evolutionary erosion of yeast sex chromosomes by mating-type switching accidents.</title>
        <authorList>
            <person name="Gordon J.L."/>
            <person name="Armisen D."/>
            <person name="Proux-Wera E."/>
            <person name="Oheigeartaigh S.S."/>
            <person name="Byrne K.P."/>
            <person name="Wolfe K.H."/>
        </authorList>
    </citation>
    <scope>NUCLEOTIDE SEQUENCE [LARGE SCALE GENOMIC DNA]</scope>
    <source>
        <strain evidence="11">ATCC 24235 / CBS 4417 / NBRC 1672 / NRRL Y-8282 / UCD 70-5</strain>
    </source>
</reference>
<feature type="region of interest" description="Disordered" evidence="5">
    <location>
        <begin position="1"/>
        <end position="21"/>
    </location>
</feature>
<dbReference type="InterPro" id="IPR043151">
    <property type="entry name" value="BAH_sf"/>
</dbReference>
<evidence type="ECO:0000256" key="1">
    <source>
        <dbReference type="ARBA" id="ARBA00022723"/>
    </source>
</evidence>
<keyword evidence="2 4" id="KW-0863">Zinc-finger</keyword>
<dbReference type="InterPro" id="IPR017884">
    <property type="entry name" value="SANT_dom"/>
</dbReference>
<feature type="domain" description="PHD-type" evidence="9">
    <location>
        <begin position="1193"/>
        <end position="1310"/>
    </location>
</feature>
<feature type="region of interest" description="Disordered" evidence="5">
    <location>
        <begin position="642"/>
        <end position="677"/>
    </location>
</feature>
<feature type="domain" description="PHD-type" evidence="6">
    <location>
        <begin position="1128"/>
        <end position="1185"/>
    </location>
</feature>
<dbReference type="SUPFAM" id="SSF57903">
    <property type="entry name" value="FYVE/PHD zinc finger"/>
    <property type="match status" value="2"/>
</dbReference>
<dbReference type="GO" id="GO:0003682">
    <property type="term" value="F:chromatin binding"/>
    <property type="evidence" value="ECO:0007669"/>
    <property type="project" value="InterPro"/>
</dbReference>
<dbReference type="InterPro" id="IPR001965">
    <property type="entry name" value="Znf_PHD"/>
</dbReference>
<evidence type="ECO:0000256" key="3">
    <source>
        <dbReference type="ARBA" id="ARBA00022833"/>
    </source>
</evidence>
<dbReference type="InterPro" id="IPR019787">
    <property type="entry name" value="Znf_PHD-finger"/>
</dbReference>
<dbReference type="PROSITE" id="PS50016">
    <property type="entry name" value="ZF_PHD_2"/>
    <property type="match status" value="1"/>
</dbReference>
<keyword evidence="1" id="KW-0479">Metal-binding</keyword>
<dbReference type="InterPro" id="IPR001005">
    <property type="entry name" value="SANT/Myb"/>
</dbReference>
<dbReference type="PROSITE" id="PS51805">
    <property type="entry name" value="EPHD"/>
    <property type="match status" value="1"/>
</dbReference>
<proteinExistence type="predicted"/>
<evidence type="ECO:0000259" key="9">
    <source>
        <dbReference type="PROSITE" id="PS51805"/>
    </source>
</evidence>
<evidence type="ECO:0000256" key="5">
    <source>
        <dbReference type="SAM" id="MobiDB-lite"/>
    </source>
</evidence>
<dbReference type="Gene3D" id="1.10.10.60">
    <property type="entry name" value="Homeodomain-like"/>
    <property type="match status" value="1"/>
</dbReference>
<dbReference type="KEGG" id="tpf:TPHA_0J02450"/>
<dbReference type="GO" id="GO:0036205">
    <property type="term" value="P:histone catabolic process"/>
    <property type="evidence" value="ECO:0007669"/>
    <property type="project" value="TreeGrafter"/>
</dbReference>
<evidence type="ECO:0000313" key="11">
    <source>
        <dbReference type="Proteomes" id="UP000005666"/>
    </source>
</evidence>
<evidence type="ECO:0000313" key="10">
    <source>
        <dbReference type="EMBL" id="CCE65065.1"/>
    </source>
</evidence>
<dbReference type="SMART" id="SM00249">
    <property type="entry name" value="PHD"/>
    <property type="match status" value="3"/>
</dbReference>
<dbReference type="CDD" id="cd15497">
    <property type="entry name" value="PHD1_Snt2p_like"/>
    <property type="match status" value="1"/>
</dbReference>
<dbReference type="InterPro" id="IPR034732">
    <property type="entry name" value="EPHD"/>
</dbReference>
<keyword evidence="11" id="KW-1185">Reference proteome</keyword>
<dbReference type="PROSITE" id="PS51293">
    <property type="entry name" value="SANT"/>
    <property type="match status" value="1"/>
</dbReference>
<dbReference type="GO" id="GO:0006355">
    <property type="term" value="P:regulation of DNA-templated transcription"/>
    <property type="evidence" value="ECO:0007669"/>
    <property type="project" value="UniProtKB-ARBA"/>
</dbReference>
<dbReference type="STRING" id="1071381.G8BYX3"/>
<dbReference type="Pfam" id="PF00628">
    <property type="entry name" value="PHD"/>
    <property type="match status" value="1"/>
</dbReference>
<dbReference type="OrthoDB" id="336088at2759"/>
<name>G8BYX3_TETPH</name>
<dbReference type="CDD" id="cd15667">
    <property type="entry name" value="ePHD_Snt2p_like"/>
    <property type="match status" value="1"/>
</dbReference>
<dbReference type="GO" id="GO:0048189">
    <property type="term" value="C:Lid2 complex"/>
    <property type="evidence" value="ECO:0007669"/>
    <property type="project" value="TreeGrafter"/>
</dbReference>
<dbReference type="PANTHER" id="PTHR47672">
    <property type="entry name" value="E3 UBIQUITIN-PROTEIN LIGASE SNT2"/>
    <property type="match status" value="1"/>
</dbReference>
<dbReference type="SMART" id="SM00717">
    <property type="entry name" value="SANT"/>
    <property type="match status" value="1"/>
</dbReference>
<dbReference type="PROSITE" id="PS51038">
    <property type="entry name" value="BAH"/>
    <property type="match status" value="1"/>
</dbReference>